<dbReference type="AlphaFoldDB" id="A0A846T570"/>
<evidence type="ECO:0000256" key="4">
    <source>
        <dbReference type="ARBA" id="ARBA00023163"/>
    </source>
</evidence>
<sequence>MHKELASVAATIANYLGQYSKTDKINIQSLQRIIEDNIKRSVPEKFIIDYLKEKGYRNYTLNEEKKAETKKPSETIIPVKPVIVVDDDDDDFDPNQFLEDNKEKILNVALPTNNFGDNIWLIEKYQSTKSDEFLSQIVSLNQGLVEKVAGKYQNTSRHKLDFDDLVSIGKFGLLKAIDRFDPKMGYQFSTYATYWIRQKITRAICDEGTTVRIPVHMHDKIKKLIRLENECFWEKSYLDVEWVCEQMDITEEQYYELKQVDEKFIGMKSLHSIVSQEDEDSLLIDFIEYSPDHVLGEISIDLRDPYENMVSTNLRNQLEVVLDELKERECEVIKHRVGFDGGKPKTLEEIGQIYGLTRERIRQIETKAINRLRAKFRKLKIKYEDVTLEA</sequence>
<keyword evidence="3 5" id="KW-0238">DNA-binding</keyword>
<dbReference type="PROSITE" id="PS00716">
    <property type="entry name" value="SIGMA70_2"/>
    <property type="match status" value="1"/>
</dbReference>
<keyword evidence="1 5" id="KW-0805">Transcription regulation</keyword>
<comment type="similarity">
    <text evidence="5">Belongs to the sigma-70 factor family.</text>
</comment>
<dbReference type="InterPro" id="IPR014284">
    <property type="entry name" value="RNA_pol_sigma-70_dom"/>
</dbReference>
<dbReference type="PANTHER" id="PTHR30603">
    <property type="entry name" value="RNA POLYMERASE SIGMA FACTOR RPO"/>
    <property type="match status" value="1"/>
</dbReference>
<comment type="caution">
    <text evidence="8">The sequence shown here is derived from an EMBL/GenBank/DDBJ whole genome shotgun (WGS) entry which is preliminary data.</text>
</comment>
<name>A0A846T570_9BACI</name>
<dbReference type="GO" id="GO:0003677">
    <property type="term" value="F:DNA binding"/>
    <property type="evidence" value="ECO:0007669"/>
    <property type="project" value="UniProtKB-KW"/>
</dbReference>
<dbReference type="Gene3D" id="1.10.601.10">
    <property type="entry name" value="RNA Polymerase Primary Sigma Factor"/>
    <property type="match status" value="1"/>
</dbReference>
<evidence type="ECO:0000313" key="9">
    <source>
        <dbReference type="Proteomes" id="UP000587942"/>
    </source>
</evidence>
<dbReference type="SUPFAM" id="SSF88946">
    <property type="entry name" value="Sigma2 domain of RNA polymerase sigma factors"/>
    <property type="match status" value="1"/>
</dbReference>
<comment type="function">
    <text evidence="5">Sigma factors are initiation factors that promote the attachment of RNA polymerase to specific initiation sites and are then released.</text>
</comment>
<evidence type="ECO:0000256" key="1">
    <source>
        <dbReference type="ARBA" id="ARBA00023015"/>
    </source>
</evidence>
<evidence type="ECO:0000313" key="8">
    <source>
        <dbReference type="EMBL" id="NKE03998.1"/>
    </source>
</evidence>
<evidence type="ECO:0000256" key="2">
    <source>
        <dbReference type="ARBA" id="ARBA00023082"/>
    </source>
</evidence>
<dbReference type="Gene3D" id="1.10.10.10">
    <property type="entry name" value="Winged helix-like DNA-binding domain superfamily/Winged helix DNA-binding domain"/>
    <property type="match status" value="2"/>
</dbReference>
<evidence type="ECO:0000256" key="3">
    <source>
        <dbReference type="ARBA" id="ARBA00023125"/>
    </source>
</evidence>
<dbReference type="InterPro" id="IPR007627">
    <property type="entry name" value="RNA_pol_sigma70_r2"/>
</dbReference>
<dbReference type="InterPro" id="IPR013325">
    <property type="entry name" value="RNA_pol_sigma_r2"/>
</dbReference>
<dbReference type="Pfam" id="PF04542">
    <property type="entry name" value="Sigma70_r2"/>
    <property type="match status" value="1"/>
</dbReference>
<reference evidence="8 9" key="1">
    <citation type="submission" date="2020-03" db="EMBL/GenBank/DDBJ databases">
        <authorList>
            <person name="Sun Q."/>
        </authorList>
    </citation>
    <scope>NUCLEOTIDE SEQUENCE [LARGE SCALE GENOMIC DNA]</scope>
    <source>
        <strain evidence="8 9">KACC 21451</strain>
    </source>
</reference>
<proteinExistence type="inferred from homology"/>
<evidence type="ECO:0000256" key="5">
    <source>
        <dbReference type="RuleBase" id="RU362124"/>
    </source>
</evidence>
<evidence type="ECO:0000259" key="7">
    <source>
        <dbReference type="PROSITE" id="PS00716"/>
    </source>
</evidence>
<accession>A0A846T570</accession>
<protein>
    <recommendedName>
        <fullName evidence="5">RNA polymerase sigma factor</fullName>
    </recommendedName>
</protein>
<keyword evidence="4 5" id="KW-0804">Transcription</keyword>
<dbReference type="InterPro" id="IPR007630">
    <property type="entry name" value="RNA_pol_sigma70_r4"/>
</dbReference>
<dbReference type="InterPro" id="IPR036388">
    <property type="entry name" value="WH-like_DNA-bd_sf"/>
</dbReference>
<dbReference type="GO" id="GO:0006352">
    <property type="term" value="P:DNA-templated transcription initiation"/>
    <property type="evidence" value="ECO:0007669"/>
    <property type="project" value="InterPro"/>
</dbReference>
<dbReference type="PROSITE" id="PS00715">
    <property type="entry name" value="SIGMA70_1"/>
    <property type="match status" value="1"/>
</dbReference>
<dbReference type="PRINTS" id="PR00046">
    <property type="entry name" value="SIGMA70FCT"/>
</dbReference>
<dbReference type="Pfam" id="PF04545">
    <property type="entry name" value="Sigma70_r4"/>
    <property type="match status" value="1"/>
</dbReference>
<feature type="domain" description="RNA polymerase sigma-70" evidence="6">
    <location>
        <begin position="164"/>
        <end position="177"/>
    </location>
</feature>
<dbReference type="InterPro" id="IPR013324">
    <property type="entry name" value="RNA_pol_sigma_r3/r4-like"/>
</dbReference>
<dbReference type="EMBL" id="JAAVUM010000001">
    <property type="protein sequence ID" value="NKE03998.1"/>
    <property type="molecule type" value="Genomic_DNA"/>
</dbReference>
<dbReference type="NCBIfam" id="TIGR02937">
    <property type="entry name" value="sigma70-ECF"/>
    <property type="match status" value="1"/>
</dbReference>
<dbReference type="GO" id="GO:0016987">
    <property type="term" value="F:sigma factor activity"/>
    <property type="evidence" value="ECO:0007669"/>
    <property type="project" value="UniProtKB-KW"/>
</dbReference>
<dbReference type="InterPro" id="IPR050239">
    <property type="entry name" value="Sigma-70_RNA_pol_init_factors"/>
</dbReference>
<organism evidence="8 9">
    <name type="scientific">Mesobacillus selenatarsenatis</name>
    <dbReference type="NCBI Taxonomy" id="388741"/>
    <lineage>
        <taxon>Bacteria</taxon>
        <taxon>Bacillati</taxon>
        <taxon>Bacillota</taxon>
        <taxon>Bacilli</taxon>
        <taxon>Bacillales</taxon>
        <taxon>Bacillaceae</taxon>
        <taxon>Mesobacillus</taxon>
    </lineage>
</organism>
<dbReference type="PANTHER" id="PTHR30603:SF60">
    <property type="entry name" value="RNA POLYMERASE SIGMA FACTOR RPOD"/>
    <property type="match status" value="1"/>
</dbReference>
<keyword evidence="2 5" id="KW-0731">Sigma factor</keyword>
<dbReference type="CDD" id="cd06171">
    <property type="entry name" value="Sigma70_r4"/>
    <property type="match status" value="1"/>
</dbReference>
<dbReference type="InterPro" id="IPR000943">
    <property type="entry name" value="RNA_pol_sigma70"/>
</dbReference>
<evidence type="ECO:0000259" key="6">
    <source>
        <dbReference type="PROSITE" id="PS00715"/>
    </source>
</evidence>
<dbReference type="RefSeq" id="WP_167830527.1">
    <property type="nucleotide sequence ID" value="NZ_JAAVUM010000001.1"/>
</dbReference>
<dbReference type="Proteomes" id="UP000587942">
    <property type="component" value="Unassembled WGS sequence"/>
</dbReference>
<feature type="domain" description="RNA polymerase sigma-70" evidence="7">
    <location>
        <begin position="346"/>
        <end position="372"/>
    </location>
</feature>
<dbReference type="SUPFAM" id="SSF88659">
    <property type="entry name" value="Sigma3 and sigma4 domains of RNA polymerase sigma factors"/>
    <property type="match status" value="1"/>
</dbReference>
<gene>
    <name evidence="8" type="ORF">GWK17_00680</name>
</gene>